<accession>A0A6A6FDK8</accession>
<dbReference type="AlphaFoldDB" id="A0A6A6FDK8"/>
<gene>
    <name evidence="2" type="ORF">CERZMDRAFT_98362</name>
</gene>
<evidence type="ECO:0000313" key="3">
    <source>
        <dbReference type="Proteomes" id="UP000799539"/>
    </source>
</evidence>
<organism evidence="2 3">
    <name type="scientific">Cercospora zeae-maydis SCOH1-5</name>
    <dbReference type="NCBI Taxonomy" id="717836"/>
    <lineage>
        <taxon>Eukaryota</taxon>
        <taxon>Fungi</taxon>
        <taxon>Dikarya</taxon>
        <taxon>Ascomycota</taxon>
        <taxon>Pezizomycotina</taxon>
        <taxon>Dothideomycetes</taxon>
        <taxon>Dothideomycetidae</taxon>
        <taxon>Mycosphaerellales</taxon>
        <taxon>Mycosphaerellaceae</taxon>
        <taxon>Cercospora</taxon>
    </lineage>
</organism>
<proteinExistence type="predicted"/>
<evidence type="ECO:0000313" key="2">
    <source>
        <dbReference type="EMBL" id="KAF2211474.1"/>
    </source>
</evidence>
<evidence type="ECO:0000256" key="1">
    <source>
        <dbReference type="SAM" id="MobiDB-lite"/>
    </source>
</evidence>
<reference evidence="2" key="1">
    <citation type="journal article" date="2020" name="Stud. Mycol.">
        <title>101 Dothideomycetes genomes: a test case for predicting lifestyles and emergence of pathogens.</title>
        <authorList>
            <person name="Haridas S."/>
            <person name="Albert R."/>
            <person name="Binder M."/>
            <person name="Bloem J."/>
            <person name="Labutti K."/>
            <person name="Salamov A."/>
            <person name="Andreopoulos B."/>
            <person name="Baker S."/>
            <person name="Barry K."/>
            <person name="Bills G."/>
            <person name="Bluhm B."/>
            <person name="Cannon C."/>
            <person name="Castanera R."/>
            <person name="Culley D."/>
            <person name="Daum C."/>
            <person name="Ezra D."/>
            <person name="Gonzalez J."/>
            <person name="Henrissat B."/>
            <person name="Kuo A."/>
            <person name="Liang C."/>
            <person name="Lipzen A."/>
            <person name="Lutzoni F."/>
            <person name="Magnuson J."/>
            <person name="Mondo S."/>
            <person name="Nolan M."/>
            <person name="Ohm R."/>
            <person name="Pangilinan J."/>
            <person name="Park H.-J."/>
            <person name="Ramirez L."/>
            <person name="Alfaro M."/>
            <person name="Sun H."/>
            <person name="Tritt A."/>
            <person name="Yoshinaga Y."/>
            <person name="Zwiers L.-H."/>
            <person name="Turgeon B."/>
            <person name="Goodwin S."/>
            <person name="Spatafora J."/>
            <person name="Crous P."/>
            <person name="Grigoriev I."/>
        </authorList>
    </citation>
    <scope>NUCLEOTIDE SEQUENCE</scope>
    <source>
        <strain evidence="2">SCOH1-5</strain>
    </source>
</reference>
<feature type="region of interest" description="Disordered" evidence="1">
    <location>
        <begin position="91"/>
        <end position="116"/>
    </location>
</feature>
<dbReference type="OrthoDB" id="5390143at2759"/>
<sequence length="154" mass="16730">MKPELVSYTKSLIEHMIQAASFTSSRIAGPNRPDGITFWLKPNRPNGITSHCFNISEDIRNAMGSDGGAMASSVASSAVAEISATPTVRIVDTPTTGATHGQDIQSEASADPTSPTLKNWRRARCWLGCALPVGRRGIYWDEDENEKVAKHCRE</sequence>
<feature type="compositionally biased region" description="Polar residues" evidence="1">
    <location>
        <begin position="93"/>
        <end position="116"/>
    </location>
</feature>
<dbReference type="Proteomes" id="UP000799539">
    <property type="component" value="Unassembled WGS sequence"/>
</dbReference>
<dbReference type="EMBL" id="ML992676">
    <property type="protein sequence ID" value="KAF2211474.1"/>
    <property type="molecule type" value="Genomic_DNA"/>
</dbReference>
<protein>
    <submittedName>
        <fullName evidence="2">Uncharacterized protein</fullName>
    </submittedName>
</protein>
<keyword evidence="3" id="KW-1185">Reference proteome</keyword>
<name>A0A6A6FDK8_9PEZI</name>